<evidence type="ECO:0000313" key="4">
    <source>
        <dbReference type="Proteomes" id="UP001418222"/>
    </source>
</evidence>
<reference evidence="3 4" key="1">
    <citation type="journal article" date="2022" name="Nat. Plants">
        <title>Genomes of leafy and leafless Platanthera orchids illuminate the evolution of mycoheterotrophy.</title>
        <authorList>
            <person name="Li M.H."/>
            <person name="Liu K.W."/>
            <person name="Li Z."/>
            <person name="Lu H.C."/>
            <person name="Ye Q.L."/>
            <person name="Zhang D."/>
            <person name="Wang J.Y."/>
            <person name="Li Y.F."/>
            <person name="Zhong Z.M."/>
            <person name="Liu X."/>
            <person name="Yu X."/>
            <person name="Liu D.K."/>
            <person name="Tu X.D."/>
            <person name="Liu B."/>
            <person name="Hao Y."/>
            <person name="Liao X.Y."/>
            <person name="Jiang Y.T."/>
            <person name="Sun W.H."/>
            <person name="Chen J."/>
            <person name="Chen Y.Q."/>
            <person name="Ai Y."/>
            <person name="Zhai J.W."/>
            <person name="Wu S.S."/>
            <person name="Zhou Z."/>
            <person name="Hsiao Y.Y."/>
            <person name="Wu W.L."/>
            <person name="Chen Y.Y."/>
            <person name="Lin Y.F."/>
            <person name="Hsu J.L."/>
            <person name="Li C.Y."/>
            <person name="Wang Z.W."/>
            <person name="Zhao X."/>
            <person name="Zhong W.Y."/>
            <person name="Ma X.K."/>
            <person name="Ma L."/>
            <person name="Huang J."/>
            <person name="Chen G.Z."/>
            <person name="Huang M.Z."/>
            <person name="Huang L."/>
            <person name="Peng D.H."/>
            <person name="Luo Y.B."/>
            <person name="Zou S.Q."/>
            <person name="Chen S.P."/>
            <person name="Lan S."/>
            <person name="Tsai W.C."/>
            <person name="Van de Peer Y."/>
            <person name="Liu Z.J."/>
        </authorList>
    </citation>
    <scope>NUCLEOTIDE SEQUENCE [LARGE SCALE GENOMIC DNA]</scope>
    <source>
        <strain evidence="3">Lor287</strain>
    </source>
</reference>
<comment type="caution">
    <text evidence="3">The sequence shown here is derived from an EMBL/GenBank/DDBJ whole genome shotgun (WGS) entry which is preliminary data.</text>
</comment>
<keyword evidence="2" id="KW-1133">Transmembrane helix</keyword>
<dbReference type="Proteomes" id="UP001418222">
    <property type="component" value="Unassembled WGS sequence"/>
</dbReference>
<protein>
    <submittedName>
        <fullName evidence="3">Uncharacterized protein</fullName>
    </submittedName>
</protein>
<name>A0AAP0BR04_9ASPA</name>
<feature type="transmembrane region" description="Helical" evidence="2">
    <location>
        <begin position="48"/>
        <end position="73"/>
    </location>
</feature>
<proteinExistence type="predicted"/>
<accession>A0AAP0BR04</accession>
<dbReference type="AlphaFoldDB" id="A0AAP0BR04"/>
<evidence type="ECO:0000313" key="3">
    <source>
        <dbReference type="EMBL" id="KAK8946880.1"/>
    </source>
</evidence>
<sequence>MVGSQRQEVPGLASHCRTTGGDESDHPPEFYCHFVRVFLKNRTCFIELYFFVSILFCVKCFHHFIYVLLLLLFCHETGNSVQCLIRSIAEWLEEHISRLK</sequence>
<keyword evidence="2" id="KW-0812">Transmembrane</keyword>
<evidence type="ECO:0000256" key="1">
    <source>
        <dbReference type="SAM" id="MobiDB-lite"/>
    </source>
</evidence>
<evidence type="ECO:0000256" key="2">
    <source>
        <dbReference type="SAM" id="Phobius"/>
    </source>
</evidence>
<feature type="region of interest" description="Disordered" evidence="1">
    <location>
        <begin position="1"/>
        <end position="27"/>
    </location>
</feature>
<dbReference type="EMBL" id="JBBWWQ010000005">
    <property type="protein sequence ID" value="KAK8946880.1"/>
    <property type="molecule type" value="Genomic_DNA"/>
</dbReference>
<keyword evidence="2" id="KW-0472">Membrane</keyword>
<keyword evidence="4" id="KW-1185">Reference proteome</keyword>
<gene>
    <name evidence="3" type="ORF">KSP39_PZI007255</name>
</gene>
<organism evidence="3 4">
    <name type="scientific">Platanthera zijinensis</name>
    <dbReference type="NCBI Taxonomy" id="2320716"/>
    <lineage>
        <taxon>Eukaryota</taxon>
        <taxon>Viridiplantae</taxon>
        <taxon>Streptophyta</taxon>
        <taxon>Embryophyta</taxon>
        <taxon>Tracheophyta</taxon>
        <taxon>Spermatophyta</taxon>
        <taxon>Magnoliopsida</taxon>
        <taxon>Liliopsida</taxon>
        <taxon>Asparagales</taxon>
        <taxon>Orchidaceae</taxon>
        <taxon>Orchidoideae</taxon>
        <taxon>Orchideae</taxon>
        <taxon>Orchidinae</taxon>
        <taxon>Platanthera</taxon>
    </lineage>
</organism>